<evidence type="ECO:0000313" key="2">
    <source>
        <dbReference type="EMBL" id="MEQ2453878.1"/>
    </source>
</evidence>
<reference evidence="2 3" key="1">
    <citation type="submission" date="2024-04" db="EMBL/GenBank/DDBJ databases">
        <title>Human intestinal bacterial collection.</title>
        <authorList>
            <person name="Pauvert C."/>
            <person name="Hitch T.C.A."/>
            <person name="Clavel T."/>
        </authorList>
    </citation>
    <scope>NUCLEOTIDE SEQUENCE [LARGE SCALE GENOMIC DNA]</scope>
    <source>
        <strain evidence="2 3">CLA-AA-H141</strain>
    </source>
</reference>
<dbReference type="InterPro" id="IPR046313">
    <property type="entry name" value="DUF6465"/>
</dbReference>
<comment type="caution">
    <text evidence="2">The sequence shown here is derived from an EMBL/GenBank/DDBJ whole genome shotgun (WGS) entry which is preliminary data.</text>
</comment>
<gene>
    <name evidence="2" type="ORF">AAAT04_07430</name>
</gene>
<feature type="compositionally biased region" description="Basic and acidic residues" evidence="1">
    <location>
        <begin position="62"/>
        <end position="74"/>
    </location>
</feature>
<organism evidence="2 3">
    <name type="scientific">Coprococcus ammoniilyticus</name>
    <dbReference type="NCBI Taxonomy" id="2981785"/>
    <lineage>
        <taxon>Bacteria</taxon>
        <taxon>Bacillati</taxon>
        <taxon>Bacillota</taxon>
        <taxon>Clostridia</taxon>
        <taxon>Lachnospirales</taxon>
        <taxon>Lachnospiraceae</taxon>
        <taxon>Coprococcus</taxon>
    </lineage>
</organism>
<dbReference type="Pfam" id="PF20069">
    <property type="entry name" value="DUF6465"/>
    <property type="match status" value="1"/>
</dbReference>
<proteinExistence type="predicted"/>
<dbReference type="Proteomes" id="UP001482186">
    <property type="component" value="Unassembled WGS sequence"/>
</dbReference>
<accession>A0ABV1EKT6</accession>
<evidence type="ECO:0000256" key="1">
    <source>
        <dbReference type="SAM" id="MobiDB-lite"/>
    </source>
</evidence>
<sequence length="148" mass="15687">MATKKTEDAKKVVAKKATVESVVAKAEAVKKAEAAKEVKAAVKAEVKEEKKPAAKTVAAKTEPAKTEVKAEAKKPAAKKPAAKKPAVAKTTETVFVEYNNGQINVSDIVAKAKEALGNKAVKELNVYYQPETGMVYYTADGESGSYSL</sequence>
<protein>
    <submittedName>
        <fullName evidence="2">DUF6465 family protein</fullName>
    </submittedName>
</protein>
<feature type="region of interest" description="Disordered" evidence="1">
    <location>
        <begin position="51"/>
        <end position="84"/>
    </location>
</feature>
<name>A0ABV1EKT6_9FIRM</name>
<dbReference type="RefSeq" id="WP_021944378.1">
    <property type="nucleotide sequence ID" value="NZ_JAOQJS010000004.1"/>
</dbReference>
<evidence type="ECO:0000313" key="3">
    <source>
        <dbReference type="Proteomes" id="UP001482186"/>
    </source>
</evidence>
<keyword evidence="3" id="KW-1185">Reference proteome</keyword>
<dbReference type="EMBL" id="JBBNFM010000004">
    <property type="protein sequence ID" value="MEQ2453878.1"/>
    <property type="molecule type" value="Genomic_DNA"/>
</dbReference>